<dbReference type="InterPro" id="IPR001584">
    <property type="entry name" value="Integrase_cat-core"/>
</dbReference>
<dbReference type="GO" id="GO:0003676">
    <property type="term" value="F:nucleic acid binding"/>
    <property type="evidence" value="ECO:0007669"/>
    <property type="project" value="InterPro"/>
</dbReference>
<evidence type="ECO:0000313" key="4">
    <source>
        <dbReference type="Proteomes" id="UP000274346"/>
    </source>
</evidence>
<dbReference type="AlphaFoldDB" id="A0A3P8KQ31"/>
<feature type="region of interest" description="Disordered" evidence="1">
    <location>
        <begin position="91"/>
        <end position="118"/>
    </location>
</feature>
<dbReference type="Gene3D" id="3.30.420.10">
    <property type="entry name" value="Ribonuclease H-like superfamily/Ribonuclease H"/>
    <property type="match status" value="1"/>
</dbReference>
<dbReference type="InterPro" id="IPR050900">
    <property type="entry name" value="Transposase_IS3/IS150/IS904"/>
</dbReference>
<protein>
    <submittedName>
        <fullName evidence="3">Insertion element IS2 transposase InsD</fullName>
    </submittedName>
</protein>
<dbReference type="PROSITE" id="PS50994">
    <property type="entry name" value="INTEGRASE"/>
    <property type="match status" value="1"/>
</dbReference>
<sequence>MLRSVEKRFGDRLPDTPVQWLTDNGSAYTAHETQKFARELNLEPCTIVASGSQSNGIAERFVKTMKEDYISFMPKPDVRTSLQNLAAAFNHYNENHPHSAQGYHSPREYRQQRGASLT</sequence>
<evidence type="ECO:0000259" key="2">
    <source>
        <dbReference type="PROSITE" id="PS50994"/>
    </source>
</evidence>
<dbReference type="KEGG" id="rtg:NCTC13098_05645"/>
<dbReference type="SUPFAM" id="SSF53098">
    <property type="entry name" value="Ribonuclease H-like"/>
    <property type="match status" value="1"/>
</dbReference>
<dbReference type="EMBL" id="LR131271">
    <property type="protein sequence ID" value="VDR29241.1"/>
    <property type="molecule type" value="Genomic_DNA"/>
</dbReference>
<evidence type="ECO:0000313" key="3">
    <source>
        <dbReference type="EMBL" id="VDR29241.1"/>
    </source>
</evidence>
<feature type="domain" description="Integrase catalytic" evidence="2">
    <location>
        <begin position="1"/>
        <end position="114"/>
    </location>
</feature>
<organism evidence="3 4">
    <name type="scientific">Raoultella terrigena</name>
    <name type="common">Klebsiella terrigena</name>
    <dbReference type="NCBI Taxonomy" id="577"/>
    <lineage>
        <taxon>Bacteria</taxon>
        <taxon>Pseudomonadati</taxon>
        <taxon>Pseudomonadota</taxon>
        <taxon>Gammaproteobacteria</taxon>
        <taxon>Enterobacterales</taxon>
        <taxon>Enterobacteriaceae</taxon>
        <taxon>Klebsiella/Raoultella group</taxon>
        <taxon>Raoultella</taxon>
    </lineage>
</organism>
<dbReference type="InterPro" id="IPR012337">
    <property type="entry name" value="RNaseH-like_sf"/>
</dbReference>
<gene>
    <name evidence="3" type="ORF">NCTC13098_05645</name>
</gene>
<dbReference type="Proteomes" id="UP000274346">
    <property type="component" value="Chromosome"/>
</dbReference>
<dbReference type="GO" id="GO:0015074">
    <property type="term" value="P:DNA integration"/>
    <property type="evidence" value="ECO:0007669"/>
    <property type="project" value="InterPro"/>
</dbReference>
<dbReference type="PANTHER" id="PTHR46889">
    <property type="entry name" value="TRANSPOSASE INSF FOR INSERTION SEQUENCE IS3B-RELATED"/>
    <property type="match status" value="1"/>
</dbReference>
<dbReference type="InterPro" id="IPR036397">
    <property type="entry name" value="RNaseH_sf"/>
</dbReference>
<accession>A0A3P8KQ31</accession>
<evidence type="ECO:0000256" key="1">
    <source>
        <dbReference type="SAM" id="MobiDB-lite"/>
    </source>
</evidence>
<name>A0A3P8KQ31_RAOTE</name>
<dbReference type="Pfam" id="PF13683">
    <property type="entry name" value="rve_3"/>
    <property type="match status" value="1"/>
</dbReference>
<reference evidence="3 4" key="1">
    <citation type="submission" date="2018-12" db="EMBL/GenBank/DDBJ databases">
        <authorList>
            <consortium name="Pathogen Informatics"/>
        </authorList>
    </citation>
    <scope>NUCLEOTIDE SEQUENCE [LARGE SCALE GENOMIC DNA]</scope>
    <source>
        <strain evidence="3 4">NCTC13098</strain>
    </source>
</reference>
<proteinExistence type="predicted"/>
<dbReference type="PANTHER" id="PTHR46889:SF4">
    <property type="entry name" value="TRANSPOSASE INSO FOR INSERTION SEQUENCE ELEMENT IS911B-RELATED"/>
    <property type="match status" value="1"/>
</dbReference>